<sequence>MVDSKLAADSQRVMADPGDELLDEHLAPEFVAVLGSASKTLAPGLRLGWLVTPPSWTEHVAVARRAIDLGISTLDQLVLTELFESSALARHLRQMRKTYSSRRATMLDAVKQALPSAQVPGVAAGLHMQVMLPPEIDEERLVSDAALEGLKIYGLHRYQQTASAPPGVVLGFARATDAAIVEGVQILARLVDAQA</sequence>
<evidence type="ECO:0000259" key="1">
    <source>
        <dbReference type="Pfam" id="PF00155"/>
    </source>
</evidence>
<protein>
    <recommendedName>
        <fullName evidence="1">Aminotransferase class I/classII large domain-containing protein</fullName>
    </recommendedName>
</protein>
<proteinExistence type="predicted"/>
<keyword evidence="3" id="KW-1185">Reference proteome</keyword>
<dbReference type="RefSeq" id="WP_110340592.1">
    <property type="nucleotide sequence ID" value="NZ_JBHVKT010000090.1"/>
</dbReference>
<dbReference type="PANTHER" id="PTHR46577">
    <property type="entry name" value="HTH-TYPE TRANSCRIPTIONAL REGULATORY PROTEIN GABR"/>
    <property type="match status" value="1"/>
</dbReference>
<evidence type="ECO:0000313" key="3">
    <source>
        <dbReference type="Proteomes" id="UP000247892"/>
    </source>
</evidence>
<comment type="caution">
    <text evidence="2">The sequence shown here is derived from an EMBL/GenBank/DDBJ whole genome shotgun (WGS) entry which is preliminary data.</text>
</comment>
<reference evidence="2 3" key="1">
    <citation type="submission" date="2016-07" db="EMBL/GenBank/DDBJ databases">
        <title>Draft genome sequence of Prauserella sp. YIM 121212, isolated from alkaline soil.</title>
        <authorList>
            <person name="Ruckert C."/>
            <person name="Albersmeier A."/>
            <person name="Jiang C.-L."/>
            <person name="Jiang Y."/>
            <person name="Kalinowski J."/>
            <person name="Schneider O."/>
            <person name="Winkler A."/>
            <person name="Zotchev S.B."/>
        </authorList>
    </citation>
    <scope>NUCLEOTIDE SEQUENCE [LARGE SCALE GENOMIC DNA]</scope>
    <source>
        <strain evidence="2 3">YIM 121212</strain>
    </source>
</reference>
<organism evidence="2 3">
    <name type="scientific">Prauserella flavalba</name>
    <dbReference type="NCBI Taxonomy" id="1477506"/>
    <lineage>
        <taxon>Bacteria</taxon>
        <taxon>Bacillati</taxon>
        <taxon>Actinomycetota</taxon>
        <taxon>Actinomycetes</taxon>
        <taxon>Pseudonocardiales</taxon>
        <taxon>Pseudonocardiaceae</taxon>
        <taxon>Prauserella</taxon>
    </lineage>
</organism>
<dbReference type="InterPro" id="IPR004839">
    <property type="entry name" value="Aminotransferase_I/II_large"/>
</dbReference>
<dbReference type="InterPro" id="IPR015421">
    <property type="entry name" value="PyrdxlP-dep_Trfase_major"/>
</dbReference>
<dbReference type="OrthoDB" id="5415143at2"/>
<dbReference type="GO" id="GO:0030170">
    <property type="term" value="F:pyridoxal phosphate binding"/>
    <property type="evidence" value="ECO:0007669"/>
    <property type="project" value="InterPro"/>
</dbReference>
<dbReference type="InterPro" id="IPR015424">
    <property type="entry name" value="PyrdxlP-dep_Trfase"/>
</dbReference>
<dbReference type="Pfam" id="PF00155">
    <property type="entry name" value="Aminotran_1_2"/>
    <property type="match status" value="1"/>
</dbReference>
<dbReference type="InterPro" id="IPR051446">
    <property type="entry name" value="HTH_trans_reg/aminotransferase"/>
</dbReference>
<evidence type="ECO:0000313" key="2">
    <source>
        <dbReference type="EMBL" id="PXY26488.1"/>
    </source>
</evidence>
<dbReference type="AlphaFoldDB" id="A0A318LGJ5"/>
<dbReference type="Proteomes" id="UP000247892">
    <property type="component" value="Unassembled WGS sequence"/>
</dbReference>
<gene>
    <name evidence="2" type="ORF">BA062_23975</name>
</gene>
<dbReference type="EMBL" id="MASU01000010">
    <property type="protein sequence ID" value="PXY26488.1"/>
    <property type="molecule type" value="Genomic_DNA"/>
</dbReference>
<dbReference type="SUPFAM" id="SSF53383">
    <property type="entry name" value="PLP-dependent transferases"/>
    <property type="match status" value="1"/>
</dbReference>
<feature type="domain" description="Aminotransferase class I/classII large" evidence="1">
    <location>
        <begin position="24"/>
        <end position="153"/>
    </location>
</feature>
<dbReference type="PANTHER" id="PTHR46577:SF1">
    <property type="entry name" value="HTH-TYPE TRANSCRIPTIONAL REGULATORY PROTEIN GABR"/>
    <property type="match status" value="1"/>
</dbReference>
<name>A0A318LGJ5_9PSEU</name>
<accession>A0A318LGJ5</accession>
<dbReference type="Gene3D" id="3.40.640.10">
    <property type="entry name" value="Type I PLP-dependent aspartate aminotransferase-like (Major domain)"/>
    <property type="match status" value="1"/>
</dbReference>